<sequence length="304" mass="33008">MGVQSTVVFTDLHGSTAVFGALGNVRATETITAITSWIANLSQSFGGRLVKTLGDGVMVVFADNAKAIDFVVEAQRAHSKGQHRQSSDVRLPIRIGVSRGEIEELAGDCYGDAVNVAARLCDLCGPNQIWASDSVVDSVSLGRGVSTRSLGPIHIRGRVEACGVYQIEWREEEPSDFLTMQAQLVTDFGNDRDVLGKEVCLRWGETVASFRSYELPAQIGRVKSAEFVVSDPRVSRNHAKLVWRNGGVILVDLSTYGTWVRFSDDAPGDILLRREECVLHGSGQLALGASFSDSTVPTVHFEIR</sequence>
<dbReference type="Pfam" id="PF00498">
    <property type="entry name" value="FHA"/>
    <property type="match status" value="1"/>
</dbReference>
<dbReference type="Gene3D" id="2.60.200.20">
    <property type="match status" value="1"/>
</dbReference>
<dbReference type="CDD" id="cd00060">
    <property type="entry name" value="FHA"/>
    <property type="match status" value="1"/>
</dbReference>
<dbReference type="SUPFAM" id="SSF55073">
    <property type="entry name" value="Nucleotide cyclase"/>
    <property type="match status" value="1"/>
</dbReference>
<feature type="domain" description="FHA" evidence="1">
    <location>
        <begin position="217"/>
        <end position="260"/>
    </location>
</feature>
<dbReference type="Gene3D" id="3.30.70.1230">
    <property type="entry name" value="Nucleotide cyclase"/>
    <property type="match status" value="1"/>
</dbReference>
<evidence type="ECO:0000259" key="2">
    <source>
        <dbReference type="PROSITE" id="PS50125"/>
    </source>
</evidence>
<dbReference type="PROSITE" id="PS50125">
    <property type="entry name" value="GUANYLATE_CYCLASE_2"/>
    <property type="match status" value="1"/>
</dbReference>
<evidence type="ECO:0000313" key="4">
    <source>
        <dbReference type="Proteomes" id="UP001302257"/>
    </source>
</evidence>
<dbReference type="InterPro" id="IPR008984">
    <property type="entry name" value="SMAD_FHA_dom_sf"/>
</dbReference>
<dbReference type="PANTHER" id="PTHR43081">
    <property type="entry name" value="ADENYLATE CYCLASE, TERMINAL-DIFFERENTIATION SPECIFIC-RELATED"/>
    <property type="match status" value="1"/>
</dbReference>
<dbReference type="InterPro" id="IPR000253">
    <property type="entry name" value="FHA_dom"/>
</dbReference>
<dbReference type="InterPro" id="IPR050697">
    <property type="entry name" value="Adenylyl/Guanylyl_Cyclase_3/4"/>
</dbReference>
<dbReference type="RefSeq" id="WP_313866529.1">
    <property type="nucleotide sequence ID" value="NZ_CP132507.1"/>
</dbReference>
<dbReference type="PANTHER" id="PTHR43081:SF1">
    <property type="entry name" value="ADENYLATE CYCLASE, TERMINAL-DIFFERENTIATION SPECIFIC"/>
    <property type="match status" value="1"/>
</dbReference>
<dbReference type="CDD" id="cd07302">
    <property type="entry name" value="CHD"/>
    <property type="match status" value="1"/>
</dbReference>
<dbReference type="Proteomes" id="UP001302257">
    <property type="component" value="Chromosome"/>
</dbReference>
<evidence type="ECO:0000313" key="3">
    <source>
        <dbReference type="EMBL" id="WNO03641.1"/>
    </source>
</evidence>
<keyword evidence="4" id="KW-1185">Reference proteome</keyword>
<dbReference type="PROSITE" id="PS50006">
    <property type="entry name" value="FHA_DOMAIN"/>
    <property type="match status" value="1"/>
</dbReference>
<protein>
    <submittedName>
        <fullName evidence="3">Adenylate/guanylate cyclase domain-containing protein</fullName>
    </submittedName>
</protein>
<feature type="domain" description="Guanylate cyclase" evidence="2">
    <location>
        <begin position="6"/>
        <end position="121"/>
    </location>
</feature>
<accession>A0ABZ0AVJ9</accession>
<proteinExistence type="predicted"/>
<dbReference type="InterPro" id="IPR029787">
    <property type="entry name" value="Nucleotide_cyclase"/>
</dbReference>
<dbReference type="Pfam" id="PF00211">
    <property type="entry name" value="Guanylate_cyc"/>
    <property type="match status" value="1"/>
</dbReference>
<gene>
    <name evidence="3" type="ORF">RAN89_12015</name>
</gene>
<dbReference type="SMART" id="SM00240">
    <property type="entry name" value="FHA"/>
    <property type="match status" value="1"/>
</dbReference>
<name>A0ABZ0AVJ9_9BURK</name>
<organism evidence="3 4">
    <name type="scientific">Rhodoferax mekongensis</name>
    <dbReference type="NCBI Taxonomy" id="3068341"/>
    <lineage>
        <taxon>Bacteria</taxon>
        <taxon>Pseudomonadati</taxon>
        <taxon>Pseudomonadota</taxon>
        <taxon>Betaproteobacteria</taxon>
        <taxon>Burkholderiales</taxon>
        <taxon>Comamonadaceae</taxon>
        <taxon>Rhodoferax</taxon>
    </lineage>
</organism>
<dbReference type="SUPFAM" id="SSF49879">
    <property type="entry name" value="SMAD/FHA domain"/>
    <property type="match status" value="1"/>
</dbReference>
<dbReference type="EMBL" id="CP132507">
    <property type="protein sequence ID" value="WNO03641.1"/>
    <property type="molecule type" value="Genomic_DNA"/>
</dbReference>
<evidence type="ECO:0000259" key="1">
    <source>
        <dbReference type="PROSITE" id="PS50006"/>
    </source>
</evidence>
<reference evidence="3 4" key="1">
    <citation type="submission" date="2023-08" db="EMBL/GenBank/DDBJ databases">
        <title>Rhodoferax potami sp. nov. and Rhodoferax mekongensis sp. nov., isolated from the Mekong River in Thailand.</title>
        <authorList>
            <person name="Kitikhun S."/>
            <person name="Charoenyingcharoen P."/>
            <person name="Siriarchawattana P."/>
            <person name="Likhitrattanapisal S."/>
            <person name="Nilsakha T."/>
            <person name="Chanpet A."/>
            <person name="Rattanawaree P."/>
            <person name="Ingsriswang S."/>
        </authorList>
    </citation>
    <scope>NUCLEOTIDE SEQUENCE [LARGE SCALE GENOMIC DNA]</scope>
    <source>
        <strain evidence="3 4">TBRC 17307</strain>
    </source>
</reference>
<dbReference type="InterPro" id="IPR001054">
    <property type="entry name" value="A/G_cyclase"/>
</dbReference>